<evidence type="ECO:0000313" key="2">
    <source>
        <dbReference type="EMBL" id="GBP53172.1"/>
    </source>
</evidence>
<gene>
    <name evidence="2" type="ORF">EVAR_28514_1</name>
</gene>
<dbReference type="Proteomes" id="UP000299102">
    <property type="component" value="Unassembled WGS sequence"/>
</dbReference>
<evidence type="ECO:0000256" key="1">
    <source>
        <dbReference type="SAM" id="MobiDB-lite"/>
    </source>
</evidence>
<sequence>MVDAAVPEKDRSERVRVNSRDTSLGDARSMRLPHSIARHLRRLVGASSESRRVDPSARGQRPDRRL</sequence>
<dbReference type="EMBL" id="BGZK01000617">
    <property type="protein sequence ID" value="GBP53172.1"/>
    <property type="molecule type" value="Genomic_DNA"/>
</dbReference>
<keyword evidence="3" id="KW-1185">Reference proteome</keyword>
<feature type="region of interest" description="Disordered" evidence="1">
    <location>
        <begin position="42"/>
        <end position="66"/>
    </location>
</feature>
<proteinExistence type="predicted"/>
<reference evidence="2 3" key="1">
    <citation type="journal article" date="2019" name="Commun. Biol.">
        <title>The bagworm genome reveals a unique fibroin gene that provides high tensile strength.</title>
        <authorList>
            <person name="Kono N."/>
            <person name="Nakamura H."/>
            <person name="Ohtoshi R."/>
            <person name="Tomita M."/>
            <person name="Numata K."/>
            <person name="Arakawa K."/>
        </authorList>
    </citation>
    <scope>NUCLEOTIDE SEQUENCE [LARGE SCALE GENOMIC DNA]</scope>
</reference>
<feature type="region of interest" description="Disordered" evidence="1">
    <location>
        <begin position="1"/>
        <end position="26"/>
    </location>
</feature>
<comment type="caution">
    <text evidence="2">The sequence shown here is derived from an EMBL/GenBank/DDBJ whole genome shotgun (WGS) entry which is preliminary data.</text>
</comment>
<organism evidence="2 3">
    <name type="scientific">Eumeta variegata</name>
    <name type="common">Bagworm moth</name>
    <name type="synonym">Eumeta japonica</name>
    <dbReference type="NCBI Taxonomy" id="151549"/>
    <lineage>
        <taxon>Eukaryota</taxon>
        <taxon>Metazoa</taxon>
        <taxon>Ecdysozoa</taxon>
        <taxon>Arthropoda</taxon>
        <taxon>Hexapoda</taxon>
        <taxon>Insecta</taxon>
        <taxon>Pterygota</taxon>
        <taxon>Neoptera</taxon>
        <taxon>Endopterygota</taxon>
        <taxon>Lepidoptera</taxon>
        <taxon>Glossata</taxon>
        <taxon>Ditrysia</taxon>
        <taxon>Tineoidea</taxon>
        <taxon>Psychidae</taxon>
        <taxon>Oiketicinae</taxon>
        <taxon>Eumeta</taxon>
    </lineage>
</organism>
<dbReference type="AlphaFoldDB" id="A0A4C1WRI7"/>
<evidence type="ECO:0000313" key="3">
    <source>
        <dbReference type="Proteomes" id="UP000299102"/>
    </source>
</evidence>
<feature type="compositionally biased region" description="Basic and acidic residues" evidence="1">
    <location>
        <begin position="49"/>
        <end position="66"/>
    </location>
</feature>
<name>A0A4C1WRI7_EUMVA</name>
<protein>
    <submittedName>
        <fullName evidence="2">Uncharacterized protein</fullName>
    </submittedName>
</protein>
<feature type="compositionally biased region" description="Basic and acidic residues" evidence="1">
    <location>
        <begin position="1"/>
        <end position="19"/>
    </location>
</feature>
<accession>A0A4C1WRI7</accession>